<accession>A0A8S5RP59</accession>
<sequence length="105" mass="12013">MMFRTLKDPNDPNSVVYEYYDKDSARDRYGFVTPEAVKRLKYNINTGESEELDPLSGVSINYEDITNPVTKWSERAKGYYEINIPGSNGTTAATIFRNPYDVNDV</sequence>
<organism evidence="1">
    <name type="scientific">virus sp. ctrcb4</name>
    <dbReference type="NCBI Taxonomy" id="2825824"/>
    <lineage>
        <taxon>Viruses</taxon>
    </lineage>
</organism>
<reference evidence="1" key="1">
    <citation type="journal article" date="2021" name="Proc. Natl. Acad. Sci. U.S.A.">
        <title>A Catalog of Tens of Thousands of Viruses from Human Metagenomes Reveals Hidden Associations with Chronic Diseases.</title>
        <authorList>
            <person name="Tisza M.J."/>
            <person name="Buck C.B."/>
        </authorList>
    </citation>
    <scope>NUCLEOTIDE SEQUENCE</scope>
    <source>
        <strain evidence="1">Ctrcb4</strain>
    </source>
</reference>
<name>A0A8S5RP59_9VIRU</name>
<proteinExistence type="predicted"/>
<evidence type="ECO:0000313" key="1">
    <source>
        <dbReference type="EMBL" id="DAE33136.1"/>
    </source>
</evidence>
<dbReference type="EMBL" id="BK059132">
    <property type="protein sequence ID" value="DAE33136.1"/>
    <property type="molecule type" value="Genomic_DNA"/>
</dbReference>
<protein>
    <submittedName>
        <fullName evidence="1">Uncharacterized protein</fullName>
    </submittedName>
</protein>